<dbReference type="Proteomes" id="UP000260721">
    <property type="component" value="Unassembled WGS sequence"/>
</dbReference>
<gene>
    <name evidence="1" type="ORF">DXC78_06540</name>
</gene>
<protein>
    <submittedName>
        <fullName evidence="1">Uncharacterized protein</fullName>
    </submittedName>
</protein>
<name>A0A3E3E554_9FIRM</name>
<dbReference type="RefSeq" id="WP_117446282.1">
    <property type="nucleotide sequence ID" value="NZ_QUSK01000013.1"/>
</dbReference>
<evidence type="ECO:0000313" key="2">
    <source>
        <dbReference type="Proteomes" id="UP000260721"/>
    </source>
</evidence>
<dbReference type="AlphaFoldDB" id="A0A3E3E554"/>
<accession>A0A3E3E554</accession>
<reference evidence="1 2" key="1">
    <citation type="submission" date="2018-08" db="EMBL/GenBank/DDBJ databases">
        <title>A genome reference for cultivated species of the human gut microbiota.</title>
        <authorList>
            <person name="Zou Y."/>
            <person name="Xue W."/>
            <person name="Luo G."/>
        </authorList>
    </citation>
    <scope>NUCLEOTIDE SEQUENCE [LARGE SCALE GENOMIC DNA]</scope>
    <source>
        <strain evidence="1 2">TF08-11</strain>
    </source>
</reference>
<evidence type="ECO:0000313" key="1">
    <source>
        <dbReference type="EMBL" id="RGD76344.1"/>
    </source>
</evidence>
<sequence>MRVLKFNVNGQILEKSKDCDFDHIVAGSKNYLKMHFSFSDELKGFRKIARFSDDEKEDYMPIIEGFCNVPEEMLKKKYFRVGVILMNDDKYIPTTQQCIVQEVIS</sequence>
<proteinExistence type="predicted"/>
<organism evidence="1 2">
    <name type="scientific">Faecalicoccus pleomorphus</name>
    <dbReference type="NCBI Taxonomy" id="1323"/>
    <lineage>
        <taxon>Bacteria</taxon>
        <taxon>Bacillati</taxon>
        <taxon>Bacillota</taxon>
        <taxon>Erysipelotrichia</taxon>
        <taxon>Erysipelotrichales</taxon>
        <taxon>Erysipelotrichaceae</taxon>
        <taxon>Faecalicoccus</taxon>
    </lineage>
</organism>
<dbReference type="EMBL" id="QUSK01000013">
    <property type="protein sequence ID" value="RGD76344.1"/>
    <property type="molecule type" value="Genomic_DNA"/>
</dbReference>
<comment type="caution">
    <text evidence="1">The sequence shown here is derived from an EMBL/GenBank/DDBJ whole genome shotgun (WGS) entry which is preliminary data.</text>
</comment>